<evidence type="ECO:0000256" key="3">
    <source>
        <dbReference type="ARBA" id="ARBA00022475"/>
    </source>
</evidence>
<dbReference type="Pfam" id="PF02554">
    <property type="entry name" value="CstA"/>
    <property type="match status" value="2"/>
</dbReference>
<feature type="domain" description="CstA N-terminal" evidence="8">
    <location>
        <begin position="3"/>
        <end position="344"/>
    </location>
</feature>
<feature type="transmembrane region" description="Helical" evidence="7">
    <location>
        <begin position="87"/>
        <end position="110"/>
    </location>
</feature>
<evidence type="ECO:0000313" key="9">
    <source>
        <dbReference type="EMBL" id="SLM14923.1"/>
    </source>
</evidence>
<feature type="transmembrane region" description="Helical" evidence="7">
    <location>
        <begin position="530"/>
        <end position="555"/>
    </location>
</feature>
<dbReference type="PANTHER" id="PTHR30252">
    <property type="entry name" value="INNER MEMBRANE PEPTIDE TRANSPORTER"/>
    <property type="match status" value="1"/>
</dbReference>
<keyword evidence="4 7" id="KW-0812">Transmembrane</keyword>
<evidence type="ECO:0000259" key="8">
    <source>
        <dbReference type="Pfam" id="PF02554"/>
    </source>
</evidence>
<feature type="transmembrane region" description="Helical" evidence="7">
    <location>
        <begin position="61"/>
        <end position="81"/>
    </location>
</feature>
<comment type="subcellular location">
    <subcellularLocation>
        <location evidence="1">Cell membrane</location>
        <topology evidence="1">Multi-pass membrane protein</topology>
    </subcellularLocation>
</comment>
<feature type="transmembrane region" description="Helical" evidence="7">
    <location>
        <begin position="185"/>
        <end position="203"/>
    </location>
</feature>
<feature type="transmembrane region" description="Helical" evidence="7">
    <location>
        <begin position="454"/>
        <end position="478"/>
    </location>
</feature>
<dbReference type="InterPro" id="IPR003706">
    <property type="entry name" value="CstA_N"/>
</dbReference>
<dbReference type="GO" id="GO:0009267">
    <property type="term" value="P:cellular response to starvation"/>
    <property type="evidence" value="ECO:0007669"/>
    <property type="project" value="InterPro"/>
</dbReference>
<evidence type="ECO:0000256" key="1">
    <source>
        <dbReference type="ARBA" id="ARBA00004651"/>
    </source>
</evidence>
<feature type="transmembrane region" description="Helical" evidence="7">
    <location>
        <begin position="429"/>
        <end position="448"/>
    </location>
</feature>
<feature type="transmembrane region" description="Helical" evidence="7">
    <location>
        <begin position="320"/>
        <end position="348"/>
    </location>
</feature>
<feature type="transmembrane region" description="Helical" evidence="7">
    <location>
        <begin position="131"/>
        <end position="154"/>
    </location>
</feature>
<feature type="transmembrane region" description="Helical" evidence="7">
    <location>
        <begin position="284"/>
        <end position="308"/>
    </location>
</feature>
<evidence type="ECO:0000256" key="2">
    <source>
        <dbReference type="ARBA" id="ARBA00007755"/>
    </source>
</evidence>
<keyword evidence="6 7" id="KW-0472">Membrane</keyword>
<dbReference type="PANTHER" id="PTHR30252:SF0">
    <property type="entry name" value="PEPTIDE TRANSPORTER CSTA"/>
    <property type="match status" value="1"/>
</dbReference>
<sequence>MSTLIALLALVIYFGFYFLYGRTIRDKVLKSQEAPQAPSKRLSDGVDYVPTSKYVLFGHHFASIAGAGPITGPAMAVAWGWLPGLLWIWLGNIFIGSIHDYLSLTASVRYDGRSMQFVAQDLIGKKAGKAFSWFILFLCILVVAAFGDIVAGQFAADGRVFSAFFFFCVAAIITGYFMYHTKLGIGGGSIIGIVLIILAFWLGEILPINASKDTWFIVIFVYIVIASALPVNFLLQPRDYLNSFLLYFGLLVGGLAAIIAVKGFDSLPATTSFSAVVIGGKPTPFWPAVPLVIACGALSGFHALVASGTSSKQLRDEKDALFVGYGAMLTEGFLSTIVVISIAAFGIAAMGEGNVLKTAALNRFVLSYGTMVSTALPFLTPSFMKLFAAVWVSSFALTTLDTTNRLGRYLVQEMVLPIKEKSPGVYNTFNNKWVASLIIAFFGVGLAWTGNYTVLWPAFSGANQLIASIVMLTVAVWVKKKLNPAYTLVVLIPAIFLWVTVTAGIIWYEIVIVPSFFATVANAAAQAKNYTTGVVVGAINIFMLVLNFIMIVAFFRNWNTKQAS</sequence>
<name>A0A3P3XKR4_9SPIR</name>
<reference evidence="9" key="1">
    <citation type="submission" date="2017-02" db="EMBL/GenBank/DDBJ databases">
        <authorList>
            <person name="Regsiter A."/>
            <person name="William W."/>
        </authorList>
    </citation>
    <scope>NUCLEOTIDE SEQUENCE</scope>
    <source>
        <strain evidence="9">Bib</strain>
    </source>
</reference>
<evidence type="ECO:0000256" key="6">
    <source>
        <dbReference type="ARBA" id="ARBA00023136"/>
    </source>
</evidence>
<accession>A0A3P3XKR4</accession>
<feature type="transmembrane region" description="Helical" evidence="7">
    <location>
        <begin position="244"/>
        <end position="264"/>
    </location>
</feature>
<keyword evidence="5 7" id="KW-1133">Transmembrane helix</keyword>
<proteinExistence type="inferred from homology"/>
<feature type="domain" description="CstA N-terminal" evidence="8">
    <location>
        <begin position="350"/>
        <end position="501"/>
    </location>
</feature>
<dbReference type="GO" id="GO:0005886">
    <property type="term" value="C:plasma membrane"/>
    <property type="evidence" value="ECO:0007669"/>
    <property type="project" value="UniProtKB-SubCell"/>
</dbReference>
<keyword evidence="3" id="KW-1003">Cell membrane</keyword>
<feature type="transmembrane region" description="Helical" evidence="7">
    <location>
        <begin position="215"/>
        <end position="235"/>
    </location>
</feature>
<feature type="transmembrane region" description="Helical" evidence="7">
    <location>
        <begin position="160"/>
        <end position="178"/>
    </location>
</feature>
<evidence type="ECO:0000256" key="7">
    <source>
        <dbReference type="SAM" id="Phobius"/>
    </source>
</evidence>
<evidence type="ECO:0000256" key="4">
    <source>
        <dbReference type="ARBA" id="ARBA00022692"/>
    </source>
</evidence>
<organism evidence="9">
    <name type="scientific">uncultured spirochete</name>
    <dbReference type="NCBI Taxonomy" id="156406"/>
    <lineage>
        <taxon>Bacteria</taxon>
        <taxon>Pseudomonadati</taxon>
        <taxon>Spirochaetota</taxon>
        <taxon>Spirochaetia</taxon>
        <taxon>Spirochaetales</taxon>
        <taxon>environmental samples</taxon>
    </lineage>
</organism>
<evidence type="ECO:0000256" key="5">
    <source>
        <dbReference type="ARBA" id="ARBA00022989"/>
    </source>
</evidence>
<protein>
    <submittedName>
        <fullName evidence="9">Carbon starvation protein CstA</fullName>
    </submittedName>
</protein>
<gene>
    <name evidence="9" type="ORF">SPIROBIBN47_370026</name>
</gene>
<feature type="transmembrane region" description="Helical" evidence="7">
    <location>
        <begin position="6"/>
        <end position="24"/>
    </location>
</feature>
<dbReference type="EMBL" id="FWDM01000031">
    <property type="protein sequence ID" value="SLM14923.1"/>
    <property type="molecule type" value="Genomic_DNA"/>
</dbReference>
<dbReference type="InterPro" id="IPR051605">
    <property type="entry name" value="CstA"/>
</dbReference>
<comment type="similarity">
    <text evidence="2">Belongs to the peptide transporter carbon starvation (CstA) (TC 2.A.114) family.</text>
</comment>
<feature type="transmembrane region" description="Helical" evidence="7">
    <location>
        <begin position="485"/>
        <end position="510"/>
    </location>
</feature>
<dbReference type="AlphaFoldDB" id="A0A3P3XKR4"/>